<evidence type="ECO:0000313" key="10">
    <source>
        <dbReference type="EMBL" id="RAI78873.1"/>
    </source>
</evidence>
<dbReference type="PANTHER" id="PTHR11079">
    <property type="entry name" value="CYTOSINE DEAMINASE FAMILY MEMBER"/>
    <property type="match status" value="1"/>
</dbReference>
<dbReference type="InterPro" id="IPR016193">
    <property type="entry name" value="Cytidine_deaminase-like"/>
</dbReference>
<comment type="catalytic activity">
    <reaction evidence="7 8">
        <text>adenosine(34) in tRNA + H2O + H(+) = inosine(34) in tRNA + NH4(+)</text>
        <dbReference type="Rhea" id="RHEA:43168"/>
        <dbReference type="Rhea" id="RHEA-COMP:10373"/>
        <dbReference type="Rhea" id="RHEA-COMP:10374"/>
        <dbReference type="ChEBI" id="CHEBI:15377"/>
        <dbReference type="ChEBI" id="CHEBI:15378"/>
        <dbReference type="ChEBI" id="CHEBI:28938"/>
        <dbReference type="ChEBI" id="CHEBI:74411"/>
        <dbReference type="ChEBI" id="CHEBI:82852"/>
        <dbReference type="EC" id="3.5.4.33"/>
    </reaction>
</comment>
<feature type="active site" description="Proton donor" evidence="8">
    <location>
        <position position="60"/>
    </location>
</feature>
<evidence type="ECO:0000313" key="11">
    <source>
        <dbReference type="Proteomes" id="UP000229523"/>
    </source>
</evidence>
<feature type="binding site" evidence="8">
    <location>
        <position position="88"/>
    </location>
    <ligand>
        <name>Zn(2+)</name>
        <dbReference type="ChEBI" id="CHEBI:29105"/>
        <note>catalytic</note>
    </ligand>
</feature>
<dbReference type="EMBL" id="MJBI02000015">
    <property type="protein sequence ID" value="RAI78873.1"/>
    <property type="molecule type" value="Genomic_DNA"/>
</dbReference>
<reference evidence="10 11" key="1">
    <citation type="journal article" date="2018" name="Front. Microbiol.">
        <title>Description and Comparative Genomics of Macrococcus caseolyticus subsp. hominis subsp. nov., Macrococcus goetzii sp. nov., Macrococcus epidermidis sp. nov., and Macrococcus bohemicus sp. nov., Novel Macrococci From Human Clinical Material With Virulence Potential and Suspected Uptake of Foreign DNA by Natural Transformation.</title>
        <authorList>
            <person name="Maslanova I."/>
            <person name="Wertheimer Z."/>
            <person name="Sedlacek I."/>
            <person name="Svec P."/>
            <person name="Indrakova A."/>
            <person name="Kovarovic V."/>
            <person name="Schumann P."/>
            <person name="Sproer C."/>
            <person name="Kralova S."/>
            <person name="Sedo O."/>
            <person name="Kristofova L."/>
            <person name="Vrbovska V."/>
            <person name="Fuzik T."/>
            <person name="Petras P."/>
            <person name="Zdrahal Z."/>
            <person name="Ruzickova V."/>
            <person name="Doskar J."/>
            <person name="Pantucek R."/>
        </authorList>
    </citation>
    <scope>NUCLEOTIDE SEQUENCE [LARGE SCALE GENOMIC DNA]</scope>
    <source>
        <strain evidence="10 11">CCM 4927</strain>
    </source>
</reference>
<comment type="caution">
    <text evidence="10">The sequence shown here is derived from an EMBL/GenBank/DDBJ whole genome shotgun (WGS) entry which is preliminary data.</text>
</comment>
<dbReference type="AlphaFoldDB" id="A0A2G5NU58"/>
<protein>
    <recommendedName>
        <fullName evidence="8">tRNA-specific adenosine deaminase</fullName>
        <ecNumber evidence="8">3.5.4.33</ecNumber>
    </recommendedName>
</protein>
<organism evidence="10 11">
    <name type="scientific">Macrococcoides goetzii</name>
    <dbReference type="NCBI Taxonomy" id="1891097"/>
    <lineage>
        <taxon>Bacteria</taxon>
        <taxon>Bacillati</taxon>
        <taxon>Bacillota</taxon>
        <taxon>Bacilli</taxon>
        <taxon>Bacillales</taxon>
        <taxon>Staphylococcaceae</taxon>
        <taxon>Macrococcoides</taxon>
    </lineage>
</organism>
<dbReference type="HAMAP" id="MF_00972">
    <property type="entry name" value="tRNA_aden_deaminase"/>
    <property type="match status" value="1"/>
</dbReference>
<gene>
    <name evidence="8" type="primary">tadA</name>
    <name evidence="10" type="ORF">BFS35_013315</name>
</gene>
<dbReference type="Pfam" id="PF14437">
    <property type="entry name" value="MafB19-deam"/>
    <property type="match status" value="1"/>
</dbReference>
<dbReference type="InterPro" id="IPR058535">
    <property type="entry name" value="MafB19-deam"/>
</dbReference>
<comment type="subunit">
    <text evidence="2 8">Homodimer.</text>
</comment>
<dbReference type="GO" id="GO:0008270">
    <property type="term" value="F:zinc ion binding"/>
    <property type="evidence" value="ECO:0007669"/>
    <property type="project" value="UniProtKB-UniRule"/>
</dbReference>
<sequence>MKVDDNLNHEVYMKIAIEEAHKALAIDEVPIGAVLVHHGEIIGRGFNTRESEQNPIHHAEMKAIQAASEHLGSWRLEECTLYVTLEPCVMCSGAIVMSRIPIVVYGAHDEKGGCSGSLMNLLNQPEFNHRATVISGICHEECSNLLKDFFRNLRQKKLLEKRNKLNSGLF</sequence>
<dbReference type="Proteomes" id="UP000229523">
    <property type="component" value="Unassembled WGS sequence"/>
</dbReference>
<keyword evidence="3 8" id="KW-0819">tRNA processing</keyword>
<dbReference type="SUPFAM" id="SSF53927">
    <property type="entry name" value="Cytidine deaminase-like"/>
    <property type="match status" value="1"/>
</dbReference>
<evidence type="ECO:0000256" key="1">
    <source>
        <dbReference type="ARBA" id="ARBA00010669"/>
    </source>
</evidence>
<dbReference type="Gene3D" id="3.40.140.10">
    <property type="entry name" value="Cytidine Deaminase, domain 2"/>
    <property type="match status" value="1"/>
</dbReference>
<feature type="binding site" evidence="8">
    <location>
        <position position="58"/>
    </location>
    <ligand>
        <name>Zn(2+)</name>
        <dbReference type="ChEBI" id="CHEBI:29105"/>
        <note>catalytic</note>
    </ligand>
</feature>
<evidence type="ECO:0000259" key="9">
    <source>
        <dbReference type="PROSITE" id="PS51747"/>
    </source>
</evidence>
<evidence type="ECO:0000256" key="8">
    <source>
        <dbReference type="HAMAP-Rule" id="MF_00972"/>
    </source>
</evidence>
<proteinExistence type="inferred from homology"/>
<evidence type="ECO:0000256" key="7">
    <source>
        <dbReference type="ARBA" id="ARBA00048045"/>
    </source>
</evidence>
<evidence type="ECO:0000256" key="5">
    <source>
        <dbReference type="ARBA" id="ARBA00022801"/>
    </source>
</evidence>
<keyword evidence="4 8" id="KW-0479">Metal-binding</keyword>
<feature type="binding site" evidence="8">
    <location>
        <position position="91"/>
    </location>
    <ligand>
        <name>Zn(2+)</name>
        <dbReference type="ChEBI" id="CHEBI:29105"/>
        <note>catalytic</note>
    </ligand>
</feature>
<dbReference type="InterPro" id="IPR002125">
    <property type="entry name" value="CMP_dCMP_dom"/>
</dbReference>
<feature type="domain" description="CMP/dCMP-type deaminase" evidence="9">
    <location>
        <begin position="7"/>
        <end position="126"/>
    </location>
</feature>
<dbReference type="FunFam" id="3.40.140.10:FF:000005">
    <property type="entry name" value="tRNA-specific adenosine deaminase"/>
    <property type="match status" value="1"/>
</dbReference>
<accession>A0A2G5NU58</accession>
<evidence type="ECO:0000256" key="6">
    <source>
        <dbReference type="ARBA" id="ARBA00022833"/>
    </source>
</evidence>
<keyword evidence="11" id="KW-1185">Reference proteome</keyword>
<dbReference type="PANTHER" id="PTHR11079:SF202">
    <property type="entry name" value="TRNA-SPECIFIC ADENOSINE DEAMINASE"/>
    <property type="match status" value="1"/>
</dbReference>
<name>A0A2G5NU58_9STAP</name>
<dbReference type="GO" id="GO:0052717">
    <property type="term" value="F:tRNA-specific adenosine-34 deaminase activity"/>
    <property type="evidence" value="ECO:0007669"/>
    <property type="project" value="UniProtKB-UniRule"/>
</dbReference>
<keyword evidence="5 8" id="KW-0378">Hydrolase</keyword>
<dbReference type="PROSITE" id="PS00903">
    <property type="entry name" value="CYT_DCMP_DEAMINASES_1"/>
    <property type="match status" value="1"/>
</dbReference>
<evidence type="ECO:0000256" key="3">
    <source>
        <dbReference type="ARBA" id="ARBA00022694"/>
    </source>
</evidence>
<comment type="cofactor">
    <cofactor evidence="8">
        <name>Zn(2+)</name>
        <dbReference type="ChEBI" id="CHEBI:29105"/>
    </cofactor>
    <text evidence="8">Binds 1 zinc ion per subunit.</text>
</comment>
<comment type="function">
    <text evidence="8">Catalyzes the deamination of adenosine to inosine at the wobble position 34 of tRNA(Arg2).</text>
</comment>
<dbReference type="CDD" id="cd01285">
    <property type="entry name" value="nucleoside_deaminase"/>
    <property type="match status" value="1"/>
</dbReference>
<comment type="similarity">
    <text evidence="1">Belongs to the cytidine and deoxycytidylate deaminase family. ADAT2 subfamily.</text>
</comment>
<dbReference type="InterPro" id="IPR028883">
    <property type="entry name" value="tRNA_aden_deaminase"/>
</dbReference>
<evidence type="ECO:0000256" key="4">
    <source>
        <dbReference type="ARBA" id="ARBA00022723"/>
    </source>
</evidence>
<dbReference type="PROSITE" id="PS51747">
    <property type="entry name" value="CYT_DCMP_DEAMINASES_2"/>
    <property type="match status" value="1"/>
</dbReference>
<dbReference type="GO" id="GO:0002100">
    <property type="term" value="P:tRNA wobble adenosine to inosine editing"/>
    <property type="evidence" value="ECO:0007669"/>
    <property type="project" value="UniProtKB-UniRule"/>
</dbReference>
<keyword evidence="6 8" id="KW-0862">Zinc</keyword>
<dbReference type="InterPro" id="IPR016192">
    <property type="entry name" value="APOBEC/CMP_deaminase_Zn-bd"/>
</dbReference>
<dbReference type="EC" id="3.5.4.33" evidence="8"/>
<evidence type="ECO:0000256" key="2">
    <source>
        <dbReference type="ARBA" id="ARBA00011738"/>
    </source>
</evidence>
<dbReference type="NCBIfam" id="NF008113">
    <property type="entry name" value="PRK10860.1"/>
    <property type="match status" value="1"/>
</dbReference>